<keyword evidence="1" id="KW-0808">Transferase</keyword>
<dbReference type="PANTHER" id="PTHR12358">
    <property type="entry name" value="SPHINGOSINE KINASE"/>
    <property type="match status" value="1"/>
</dbReference>
<reference evidence="7" key="2">
    <citation type="submission" date="2018-07" db="EMBL/GenBank/DDBJ databases">
        <authorList>
            <person name="Quirk P.G."/>
            <person name="Krulwich T.A."/>
        </authorList>
    </citation>
    <scope>NUCLEOTIDE SEQUENCE</scope>
</reference>
<dbReference type="InterPro" id="IPR001206">
    <property type="entry name" value="Diacylglycerol_kinase_cat_dom"/>
</dbReference>
<evidence type="ECO:0000256" key="1">
    <source>
        <dbReference type="ARBA" id="ARBA00022679"/>
    </source>
</evidence>
<evidence type="ECO:0000313" key="6">
    <source>
        <dbReference type="EMBL" id="SSW96866.1"/>
    </source>
</evidence>
<dbReference type="SUPFAM" id="SSF111331">
    <property type="entry name" value="NAD kinase/diacylglycerol kinase-like"/>
    <property type="match status" value="1"/>
</dbReference>
<keyword evidence="4" id="KW-0067">ATP-binding</keyword>
<dbReference type="Pfam" id="PF00781">
    <property type="entry name" value="DAGK_cat"/>
    <property type="match status" value="1"/>
</dbReference>
<dbReference type="EMBL" id="UFQT01000004">
    <property type="protein sequence ID" value="SSX17253.1"/>
    <property type="molecule type" value="Genomic_DNA"/>
</dbReference>
<keyword evidence="2" id="KW-0547">Nucleotide-binding</keyword>
<proteinExistence type="predicted"/>
<evidence type="ECO:0000259" key="5">
    <source>
        <dbReference type="PROSITE" id="PS50146"/>
    </source>
</evidence>
<sequence length="602" mass="68159">MYQPNSDLEEINNTDRIILQENFYVNERNKSAFNVKLTDQGVILTKEYKDGKQKVHSIPLQQIIGVCCWKTKPFMTSITCLCGNSFNGKPSEDSKSKLKGNANDAYLYIHAYIIKTSRSHNRTRKERNTIALRFRSFDKYDQNAEEANKWKNCLLSLMNVGDDNLFRMHLYMKGYLILLNPKSGNGKAREIFNKIIAPVLNDANIQYDLHITKGPNYARNFVRTKILYQWSAVIVVGGDGLFYEVINGVFERHDWENVVNCVRFGIIPAGSGNGLAKTISHCSGEQLDETPALTSAISMVNGSVTPMDLVRIETNDRIMYSSLACGWGFISDVDILSEKIRAVGYTRFTIWSLKNIVTLPKYNGRVCYLPLNYKEYNEVNVFTSTKRKISNSNETGFDSEFDASDSLNLEHSIEQNNPRGRLDSWFSANSKKTTYLSVSDSRYESINNESNINNVCMYGPPSSLPSLISPISHDWKVIEDDFVMVHAVYQTHLSSDCFFSPASKLQDGIIWLLIMRGGISRSELTSFLINMSNGTHLPKIQNNNVQMIPCRAFRIEPHDTKGIITVDGEKINYGPLQGEIIPSLINVIVPNKNIPEEKAIFT</sequence>
<evidence type="ECO:0000313" key="7">
    <source>
        <dbReference type="EMBL" id="SSX17253.1"/>
    </source>
</evidence>
<dbReference type="InterPro" id="IPR016064">
    <property type="entry name" value="NAD/diacylglycerol_kinase_sf"/>
</dbReference>
<dbReference type="InterPro" id="IPR017438">
    <property type="entry name" value="ATP-NAD_kinase_N"/>
</dbReference>
<dbReference type="GO" id="GO:0001727">
    <property type="term" value="F:lipid kinase activity"/>
    <property type="evidence" value="ECO:0007669"/>
    <property type="project" value="TreeGrafter"/>
</dbReference>
<dbReference type="InterPro" id="IPR050187">
    <property type="entry name" value="Lipid_Phosphate_FormReg"/>
</dbReference>
<dbReference type="VEuPathDB" id="VectorBase:CSON011479"/>
<keyword evidence="3" id="KW-0418">Kinase</keyword>
<name>A0A336LKV8_CULSO</name>
<protein>
    <submittedName>
        <fullName evidence="7">CSON011479 protein</fullName>
    </submittedName>
</protein>
<reference evidence="6" key="1">
    <citation type="submission" date="2018-04" db="EMBL/GenBank/DDBJ databases">
        <authorList>
            <person name="Go L.Y."/>
            <person name="Mitchell J.A."/>
        </authorList>
    </citation>
    <scope>NUCLEOTIDE SEQUENCE</scope>
    <source>
        <tissue evidence="6">Whole organism</tissue>
    </source>
</reference>
<dbReference type="OMA" id="TIWTLYR"/>
<dbReference type="PANTHER" id="PTHR12358:SF112">
    <property type="entry name" value="LD11247P-RELATED"/>
    <property type="match status" value="1"/>
</dbReference>
<dbReference type="GO" id="GO:0005524">
    <property type="term" value="F:ATP binding"/>
    <property type="evidence" value="ECO:0007669"/>
    <property type="project" value="UniProtKB-KW"/>
</dbReference>
<dbReference type="SMART" id="SM00046">
    <property type="entry name" value="DAGKc"/>
    <property type="match status" value="1"/>
</dbReference>
<evidence type="ECO:0000256" key="4">
    <source>
        <dbReference type="ARBA" id="ARBA00022840"/>
    </source>
</evidence>
<feature type="domain" description="DAGKc" evidence="5">
    <location>
        <begin position="170"/>
        <end position="316"/>
    </location>
</feature>
<dbReference type="Gene3D" id="2.60.200.40">
    <property type="match status" value="1"/>
</dbReference>
<dbReference type="InterPro" id="IPR045540">
    <property type="entry name" value="YegS/DAGK_C"/>
</dbReference>
<evidence type="ECO:0000256" key="3">
    <source>
        <dbReference type="ARBA" id="ARBA00022777"/>
    </source>
</evidence>
<dbReference type="GO" id="GO:0016020">
    <property type="term" value="C:membrane"/>
    <property type="evidence" value="ECO:0007669"/>
    <property type="project" value="TreeGrafter"/>
</dbReference>
<dbReference type="GO" id="GO:0046512">
    <property type="term" value="P:sphingosine biosynthetic process"/>
    <property type="evidence" value="ECO:0007669"/>
    <property type="project" value="TreeGrafter"/>
</dbReference>
<dbReference type="EMBL" id="UFQS01000004">
    <property type="protein sequence ID" value="SSW96866.1"/>
    <property type="molecule type" value="Genomic_DNA"/>
</dbReference>
<accession>A0A336LKV8</accession>
<dbReference type="AlphaFoldDB" id="A0A336LKV8"/>
<dbReference type="Pfam" id="PF19279">
    <property type="entry name" value="YegS_C"/>
    <property type="match status" value="1"/>
</dbReference>
<dbReference type="GO" id="GO:0005737">
    <property type="term" value="C:cytoplasm"/>
    <property type="evidence" value="ECO:0007669"/>
    <property type="project" value="TreeGrafter"/>
</dbReference>
<dbReference type="PROSITE" id="PS50146">
    <property type="entry name" value="DAGK"/>
    <property type="match status" value="1"/>
</dbReference>
<dbReference type="Gene3D" id="3.40.50.10330">
    <property type="entry name" value="Probable inorganic polyphosphate/atp-NAD kinase, domain 1"/>
    <property type="match status" value="1"/>
</dbReference>
<evidence type="ECO:0000256" key="2">
    <source>
        <dbReference type="ARBA" id="ARBA00022741"/>
    </source>
</evidence>
<organism evidence="7">
    <name type="scientific">Culicoides sonorensis</name>
    <name type="common">Biting midge</name>
    <dbReference type="NCBI Taxonomy" id="179676"/>
    <lineage>
        <taxon>Eukaryota</taxon>
        <taxon>Metazoa</taxon>
        <taxon>Ecdysozoa</taxon>
        <taxon>Arthropoda</taxon>
        <taxon>Hexapoda</taxon>
        <taxon>Insecta</taxon>
        <taxon>Pterygota</taxon>
        <taxon>Neoptera</taxon>
        <taxon>Endopterygota</taxon>
        <taxon>Diptera</taxon>
        <taxon>Nematocera</taxon>
        <taxon>Chironomoidea</taxon>
        <taxon>Ceratopogonidae</taxon>
        <taxon>Ceratopogoninae</taxon>
        <taxon>Culicoides</taxon>
        <taxon>Monoculicoides</taxon>
    </lineage>
</organism>
<gene>
    <name evidence="7" type="primary">CSON011479</name>
</gene>